<evidence type="ECO:0000313" key="18">
    <source>
        <dbReference type="Proteomes" id="UP000241890"/>
    </source>
</evidence>
<dbReference type="InterPro" id="IPR018490">
    <property type="entry name" value="cNMP-bd_dom_sf"/>
</dbReference>
<evidence type="ECO:0000256" key="6">
    <source>
        <dbReference type="ARBA" id="ARBA00022741"/>
    </source>
</evidence>
<dbReference type="PROSITE" id="PS50042">
    <property type="entry name" value="CNMP_BINDING_3"/>
    <property type="match status" value="3"/>
</dbReference>
<evidence type="ECO:0000256" key="4">
    <source>
        <dbReference type="ARBA" id="ARBA00022535"/>
    </source>
</evidence>
<evidence type="ECO:0000313" key="17">
    <source>
        <dbReference type="EMBL" id="GBG26750.1"/>
    </source>
</evidence>
<dbReference type="PANTHER" id="PTHR24353">
    <property type="entry name" value="CYCLIC NUCLEOTIDE-DEPENDENT PROTEIN KINASE"/>
    <property type="match status" value="1"/>
</dbReference>
<dbReference type="GO" id="GO:0004692">
    <property type="term" value="F:cGMP-dependent protein kinase activity"/>
    <property type="evidence" value="ECO:0007669"/>
    <property type="project" value="UniProtKB-EC"/>
</dbReference>
<feature type="domain" description="Cyclic nucleotide-binding" evidence="15">
    <location>
        <begin position="421"/>
        <end position="567"/>
    </location>
</feature>
<feature type="binding site" evidence="12">
    <location>
        <position position="619"/>
    </location>
    <ligand>
        <name>ATP</name>
        <dbReference type="ChEBI" id="CHEBI:30616"/>
    </ligand>
</feature>
<organism evidence="17 18">
    <name type="scientific">Hondaea fermentalgiana</name>
    <dbReference type="NCBI Taxonomy" id="2315210"/>
    <lineage>
        <taxon>Eukaryota</taxon>
        <taxon>Sar</taxon>
        <taxon>Stramenopiles</taxon>
        <taxon>Bigyra</taxon>
        <taxon>Labyrinthulomycetes</taxon>
        <taxon>Thraustochytrida</taxon>
        <taxon>Thraustochytriidae</taxon>
        <taxon>Hondaea</taxon>
    </lineage>
</organism>
<evidence type="ECO:0000259" key="15">
    <source>
        <dbReference type="PROSITE" id="PS50042"/>
    </source>
</evidence>
<dbReference type="Proteomes" id="UP000241890">
    <property type="component" value="Unassembled WGS sequence"/>
</dbReference>
<dbReference type="EMBL" id="BEYU01000023">
    <property type="protein sequence ID" value="GBG26750.1"/>
    <property type="molecule type" value="Genomic_DNA"/>
</dbReference>
<comment type="catalytic activity">
    <reaction evidence="11">
        <text>L-seryl-[protein] + ATP = O-phospho-L-seryl-[protein] + ADP + H(+)</text>
        <dbReference type="Rhea" id="RHEA:17989"/>
        <dbReference type="Rhea" id="RHEA-COMP:9863"/>
        <dbReference type="Rhea" id="RHEA-COMP:11604"/>
        <dbReference type="ChEBI" id="CHEBI:15378"/>
        <dbReference type="ChEBI" id="CHEBI:29999"/>
        <dbReference type="ChEBI" id="CHEBI:30616"/>
        <dbReference type="ChEBI" id="CHEBI:83421"/>
        <dbReference type="ChEBI" id="CHEBI:456216"/>
        <dbReference type="EC" id="2.7.11.12"/>
    </reaction>
</comment>
<dbReference type="SUPFAM" id="SSF51206">
    <property type="entry name" value="cAMP-binding domain-like"/>
    <property type="match status" value="3"/>
</dbReference>
<dbReference type="PROSITE" id="PS00889">
    <property type="entry name" value="CNMP_BINDING_2"/>
    <property type="match status" value="1"/>
</dbReference>
<dbReference type="Gene3D" id="1.10.510.10">
    <property type="entry name" value="Transferase(Phosphotransferase) domain 1"/>
    <property type="match status" value="1"/>
</dbReference>
<dbReference type="SMART" id="SM00100">
    <property type="entry name" value="cNMP"/>
    <property type="match status" value="3"/>
</dbReference>
<dbReference type="PANTHER" id="PTHR24353:SF143">
    <property type="entry name" value="PROTEIN KINASE DOMAIN-CONTAINING PROTEIN"/>
    <property type="match status" value="1"/>
</dbReference>
<feature type="domain" description="AGC-kinase C-terminal" evidence="16">
    <location>
        <begin position="900"/>
        <end position="951"/>
    </location>
</feature>
<feature type="domain" description="Protein kinase" evidence="14">
    <location>
        <begin position="587"/>
        <end position="897"/>
    </location>
</feature>
<comment type="caution">
    <text evidence="17">The sequence shown here is derived from an EMBL/GenBank/DDBJ whole genome shotgun (WGS) entry which is preliminary data.</text>
</comment>
<evidence type="ECO:0000256" key="8">
    <source>
        <dbReference type="ARBA" id="ARBA00022840"/>
    </source>
</evidence>
<dbReference type="GO" id="GO:0005952">
    <property type="term" value="C:cAMP-dependent protein kinase complex"/>
    <property type="evidence" value="ECO:0007669"/>
    <property type="project" value="TreeGrafter"/>
</dbReference>
<evidence type="ECO:0000256" key="7">
    <source>
        <dbReference type="ARBA" id="ARBA00022777"/>
    </source>
</evidence>
<keyword evidence="4" id="KW-0140">cGMP</keyword>
<keyword evidence="9" id="KW-0142">cGMP-binding</keyword>
<dbReference type="SUPFAM" id="SSF56112">
    <property type="entry name" value="Protein kinase-like (PK-like)"/>
    <property type="match status" value="1"/>
</dbReference>
<feature type="domain" description="Cyclic nucleotide-binding" evidence="15">
    <location>
        <begin position="161"/>
        <end position="295"/>
    </location>
</feature>
<keyword evidence="7 17" id="KW-0418">Kinase</keyword>
<accession>A0A2R5G6Y1</accession>
<gene>
    <name evidence="17" type="ORF">FCC1311_029712</name>
</gene>
<dbReference type="FunCoup" id="A0A2R5G6Y1">
    <property type="interactions" value="1"/>
</dbReference>
<keyword evidence="8 12" id="KW-0067">ATP-binding</keyword>
<name>A0A2R5G6Y1_9STRA</name>
<evidence type="ECO:0000256" key="5">
    <source>
        <dbReference type="ARBA" id="ARBA00022679"/>
    </source>
</evidence>
<dbReference type="CDD" id="cd00038">
    <property type="entry name" value="CAP_ED"/>
    <property type="match status" value="3"/>
</dbReference>
<dbReference type="PROSITE" id="PS50011">
    <property type="entry name" value="PROTEIN_KINASE_DOM"/>
    <property type="match status" value="1"/>
</dbReference>
<dbReference type="SMART" id="SM00220">
    <property type="entry name" value="S_TKc"/>
    <property type="match status" value="1"/>
</dbReference>
<dbReference type="OrthoDB" id="63267at2759"/>
<dbReference type="Pfam" id="PF00069">
    <property type="entry name" value="Pkinase"/>
    <property type="match status" value="1"/>
</dbReference>
<evidence type="ECO:0000256" key="12">
    <source>
        <dbReference type="PROSITE-ProRule" id="PRU10141"/>
    </source>
</evidence>
<evidence type="ECO:0000256" key="13">
    <source>
        <dbReference type="SAM" id="MobiDB-lite"/>
    </source>
</evidence>
<feature type="region of interest" description="Disordered" evidence="13">
    <location>
        <begin position="1"/>
        <end position="30"/>
    </location>
</feature>
<keyword evidence="3" id="KW-0723">Serine/threonine-protein kinase</keyword>
<keyword evidence="6 12" id="KW-0547">Nucleotide-binding</keyword>
<dbReference type="InterPro" id="IPR018488">
    <property type="entry name" value="cNMP-bd_CS"/>
</dbReference>
<dbReference type="GO" id="GO:0005524">
    <property type="term" value="F:ATP binding"/>
    <property type="evidence" value="ECO:0007669"/>
    <property type="project" value="UniProtKB-UniRule"/>
</dbReference>
<dbReference type="InterPro" id="IPR017441">
    <property type="entry name" value="Protein_kinase_ATP_BS"/>
</dbReference>
<feature type="domain" description="Cyclic nucleotide-binding" evidence="15">
    <location>
        <begin position="299"/>
        <end position="417"/>
    </location>
</feature>
<dbReference type="EC" id="2.7.11.12" evidence="2"/>
<evidence type="ECO:0000256" key="10">
    <source>
        <dbReference type="ARBA" id="ARBA00047298"/>
    </source>
</evidence>
<sequence>MGCGSSSQRNGVHDHAAATEADFLDDGTFTDGRVNVRTSDASDRSSLFESAGNELVLSSSSKHGGASTHAVRVIMDDGADLDEEEDLDEEDDRSVIERDERVGGQTRTVAATSVSGTTKKTRKAVFQRGFTKDRSGSSRSKIPKTDEEVETINRALARCYMFSSLEDKHREEIVAYMWREKAKVGHTVVTAGKKSDNFYVIAEGTFEFTSAASSSAGPTLRSGSGEEPFFCDNALLFQNKASETIRCVSSTNEDGTGGSSTKHGRLWTIDRATFRQVISEQQLANQEEFRAALDSIPSLAEYLTPEQRDLIVGSMQVVQVRAGQRVVRKGDKGDVCYFIREGTVECSNIGELGLGRVELGPGQHFGERALITEEPRAADVVTLTDTVLLAVDRRAFQEHLGPLRAIMDDTMKKRVMEAVPVLQQLPKGLRARIVSKFEIMNFADQEIIVHEGDIGDRFYIVRSGAVDVLSAELLAASGAESPGGSHASEGSSVTAHSRNESLGAHIATLTEGDWFGEMALLNNEPRAATCVAVGDVECFALSYDTFKLMRGKSDVLVNTSQRRFEENQRKRESMCLVDTSALSLRDLHRRKILGKGTFGTVYLAEASSKASVQGVWALKVMSKAHIVECDQTRNVANERSILLEMNHPFILKLITTFQDRNSLYMLLEFVQGGELFSIMQEHYRLPLAHAQFYAAGIVDAFDYMHSQHVIYRDLKPENILIDREGFVKVADFGFAKHLPSGKTFTLCGTPEYLAPEVVLGKGHDRGVDWWAVGVLIYEICCGISPFADEYSDDQITVCKNIVNSKVDYARLEACIRETEMNPPSSLSQAQLEYTFSIPVPVKDRKGSSHVALTTSRRPSTNVRPAEHLVRKLLTKSPSQRLGCLRDGALDVKRHPFFSVDTAAWNELRARSCVAPFVPTISSPTDTSAFDTFDADPPREPYTGSNLWCEEF</sequence>
<evidence type="ECO:0000259" key="16">
    <source>
        <dbReference type="PROSITE" id="PS51285"/>
    </source>
</evidence>
<dbReference type="PROSITE" id="PS00107">
    <property type="entry name" value="PROTEIN_KINASE_ATP"/>
    <property type="match status" value="1"/>
</dbReference>
<evidence type="ECO:0000256" key="2">
    <source>
        <dbReference type="ARBA" id="ARBA00012428"/>
    </source>
</evidence>
<dbReference type="InterPro" id="IPR008271">
    <property type="entry name" value="Ser/Thr_kinase_AS"/>
</dbReference>
<dbReference type="InParanoid" id="A0A2R5G6Y1"/>
<dbReference type="InterPro" id="IPR000961">
    <property type="entry name" value="AGC-kinase_C"/>
</dbReference>
<dbReference type="InterPro" id="IPR000595">
    <property type="entry name" value="cNMP-bd_dom"/>
</dbReference>
<dbReference type="PRINTS" id="PR00103">
    <property type="entry name" value="CAMPKINASE"/>
</dbReference>
<evidence type="ECO:0000256" key="3">
    <source>
        <dbReference type="ARBA" id="ARBA00022527"/>
    </source>
</evidence>
<feature type="compositionally biased region" description="Polar residues" evidence="13">
    <location>
        <begin position="1"/>
        <end position="10"/>
    </location>
</feature>
<proteinExistence type="inferred from homology"/>
<dbReference type="InterPro" id="IPR014710">
    <property type="entry name" value="RmlC-like_jellyroll"/>
</dbReference>
<evidence type="ECO:0000256" key="11">
    <source>
        <dbReference type="ARBA" id="ARBA00047462"/>
    </source>
</evidence>
<dbReference type="Gene3D" id="2.60.120.10">
    <property type="entry name" value="Jelly Rolls"/>
    <property type="match status" value="3"/>
</dbReference>
<dbReference type="InterPro" id="IPR011009">
    <property type="entry name" value="Kinase-like_dom_sf"/>
</dbReference>
<dbReference type="Gene3D" id="3.30.200.20">
    <property type="entry name" value="Phosphorylase Kinase, domain 1"/>
    <property type="match status" value="1"/>
</dbReference>
<dbReference type="PROSITE" id="PS00888">
    <property type="entry name" value="CNMP_BINDING_1"/>
    <property type="match status" value="1"/>
</dbReference>
<dbReference type="Pfam" id="PF00027">
    <property type="entry name" value="cNMP_binding"/>
    <property type="match status" value="2"/>
</dbReference>
<comment type="catalytic activity">
    <reaction evidence="10">
        <text>L-threonyl-[protein] + ATP = O-phospho-L-threonyl-[protein] + ADP + H(+)</text>
        <dbReference type="Rhea" id="RHEA:46608"/>
        <dbReference type="Rhea" id="RHEA-COMP:11060"/>
        <dbReference type="Rhea" id="RHEA-COMP:11605"/>
        <dbReference type="ChEBI" id="CHEBI:15378"/>
        <dbReference type="ChEBI" id="CHEBI:30013"/>
        <dbReference type="ChEBI" id="CHEBI:30616"/>
        <dbReference type="ChEBI" id="CHEBI:61977"/>
        <dbReference type="ChEBI" id="CHEBI:456216"/>
        <dbReference type="EC" id="2.7.11.12"/>
    </reaction>
</comment>
<dbReference type="InterPro" id="IPR000719">
    <property type="entry name" value="Prot_kinase_dom"/>
</dbReference>
<keyword evidence="5" id="KW-0808">Transferase</keyword>
<protein>
    <recommendedName>
        <fullName evidence="2">cGMP-dependent protein kinase</fullName>
        <ecNumber evidence="2">2.7.11.12</ecNumber>
    </recommendedName>
</protein>
<dbReference type="PROSITE" id="PS51285">
    <property type="entry name" value="AGC_KINASE_CTER"/>
    <property type="match status" value="1"/>
</dbReference>
<reference evidence="17 18" key="1">
    <citation type="submission" date="2017-12" db="EMBL/GenBank/DDBJ databases">
        <title>Sequencing, de novo assembly and annotation of complete genome of a new Thraustochytrid species, strain FCC1311.</title>
        <authorList>
            <person name="Sedici K."/>
            <person name="Godart F."/>
            <person name="Aiese Cigliano R."/>
            <person name="Sanseverino W."/>
            <person name="Barakat M."/>
            <person name="Ortet P."/>
            <person name="Marechal E."/>
            <person name="Cagnac O."/>
            <person name="Amato A."/>
        </authorList>
    </citation>
    <scope>NUCLEOTIDE SEQUENCE [LARGE SCALE GENOMIC DNA]</scope>
</reference>
<evidence type="ECO:0000256" key="9">
    <source>
        <dbReference type="ARBA" id="ARBA00022992"/>
    </source>
</evidence>
<dbReference type="PROSITE" id="PS00108">
    <property type="entry name" value="PROTEIN_KINASE_ST"/>
    <property type="match status" value="1"/>
</dbReference>
<comment type="similarity">
    <text evidence="1">Belongs to the protein kinase superfamily. AGC Ser/Thr protein kinase family. cGMP subfamily.</text>
</comment>
<evidence type="ECO:0000259" key="14">
    <source>
        <dbReference type="PROSITE" id="PS50011"/>
    </source>
</evidence>
<keyword evidence="18" id="KW-1185">Reference proteome</keyword>
<dbReference type="GO" id="GO:0004691">
    <property type="term" value="F:cAMP-dependent protein kinase activity"/>
    <property type="evidence" value="ECO:0007669"/>
    <property type="project" value="TreeGrafter"/>
</dbReference>
<dbReference type="GO" id="GO:0030553">
    <property type="term" value="F:cGMP binding"/>
    <property type="evidence" value="ECO:0007669"/>
    <property type="project" value="UniProtKB-KW"/>
</dbReference>
<dbReference type="AlphaFoldDB" id="A0A2R5G6Y1"/>
<evidence type="ECO:0000256" key="1">
    <source>
        <dbReference type="ARBA" id="ARBA00006352"/>
    </source>
</evidence>
<dbReference type="FunFam" id="3.30.200.20:FF:000042">
    <property type="entry name" value="Aurora kinase A"/>
    <property type="match status" value="1"/>
</dbReference>